<organismHost>
    <name type="scientific">Cercopithecus hamlyni</name>
    <name type="common">Owl-faced monkey</name>
    <name type="synonym">Hamlyn's monkey</name>
    <dbReference type="NCBI Taxonomy" id="9536"/>
</organismHost>
<dbReference type="EMBL" id="MK192409">
    <property type="protein sequence ID" value="QED22694.1"/>
    <property type="molecule type" value="Genomic_RNA"/>
</dbReference>
<organismHost>
    <name type="scientific">Homo sapiens</name>
    <name type="common">Human</name>
    <dbReference type="NCBI Taxonomy" id="9606"/>
</organismHost>
<feature type="region of interest" description="Disordered" evidence="1">
    <location>
        <begin position="40"/>
        <end position="59"/>
    </location>
</feature>
<organismHost>
    <name type="scientific">Bandicota bengalensis</name>
    <name type="common">lesser bandicoot rat</name>
    <dbReference type="NCBI Taxonomy" id="69079"/>
</organismHost>
<organismHost>
    <name type="scientific">Callithrix</name>
    <dbReference type="NCBI Taxonomy" id="9481"/>
</organismHost>
<accession>A0A5B8XEG1</accession>
<organism evidence="2">
    <name type="scientific">Hepatitis E virus</name>
    <name type="common">HEV</name>
    <dbReference type="NCBI Taxonomy" id="1678143"/>
    <lineage>
        <taxon>Viruses</taxon>
        <taxon>Riboviria</taxon>
        <taxon>Orthornavirae</taxon>
        <taxon>Kitrinoviricota</taxon>
        <taxon>Alsuviricetes</taxon>
        <taxon>Hepelivirales</taxon>
        <taxon>Hepeviridae</taxon>
        <taxon>Orthohepevirinae</taxon>
        <taxon>Paslahepevirus</taxon>
    </lineage>
</organism>
<organismHost>
    <name type="scientific">Sus scrofa</name>
    <name type="common">Pig</name>
    <dbReference type="NCBI Taxonomy" id="9823"/>
</organismHost>
<organismHost>
    <name type="scientific">Chlorocebus aethiops</name>
    <name type="common">Green monkey</name>
    <name type="synonym">Cercopithecus aethiops</name>
    <dbReference type="NCBI Taxonomy" id="9534"/>
</organismHost>
<reference evidence="2" key="1">
    <citation type="journal article" date="2019" name="Arch. Virol.">
        <title>Genomic and spatial variability of a European common vole hepevirus.</title>
        <authorList>
            <person name="Ryll R."/>
            <person name="Heckel G."/>
            <person name="Corman V.M."/>
            <person name="Drexler J.F."/>
            <person name="Ulrich R.G."/>
        </authorList>
    </citation>
    <scope>NUCLEOTIDE SEQUENCE</scope>
    <source>
        <strain evidence="2">Common vole/KS_11_819/CZE/2010</strain>
    </source>
</reference>
<name>A0A5B8XEG1_HEV</name>
<organismHost>
    <name type="scientific">Pan troglodytes</name>
    <name type="common">Chimpanzee</name>
    <dbReference type="NCBI Taxonomy" id="9598"/>
</organismHost>
<organismHost>
    <name type="scientific">Macaca</name>
    <name type="common">macaques</name>
    <dbReference type="NCBI Taxonomy" id="9539"/>
</organismHost>
<organismHost>
    <name type="scientific">Gallus gallus</name>
    <name type="common">Chicken</name>
    <dbReference type="NCBI Taxonomy" id="9031"/>
</organismHost>
<evidence type="ECO:0000313" key="2">
    <source>
        <dbReference type="EMBL" id="QED22694.1"/>
    </source>
</evidence>
<organismHost>
    <name type="scientific">Saimiri</name>
    <name type="common">squirrel monkeys</name>
    <dbReference type="NCBI Taxonomy" id="9520"/>
</organismHost>
<organismHost>
    <name type="scientific">Mus musculus</name>
    <name type="common">Mouse</name>
    <dbReference type="NCBI Taxonomy" id="10090"/>
</organismHost>
<sequence>MGPGHQCVHNAYLFLVAVLPHVPSPPRIWSSSWAPGRERPPLAWRAPSHPIRPLTPDPRGFSLYTHQQIPFSQTLIEPPPQSQMGHAADRLLGATGSTVPTVVCQPGPVLGLAPQLGQRR</sequence>
<evidence type="ECO:0000256" key="1">
    <source>
        <dbReference type="SAM" id="MobiDB-lite"/>
    </source>
</evidence>
<protein>
    <submittedName>
        <fullName evidence="2">Phosphoprotein</fullName>
    </submittedName>
</protein>
<proteinExistence type="predicted"/>